<dbReference type="RefSeq" id="WP_055116311.1">
    <property type="nucleotide sequence ID" value="NZ_CXWA01000003.1"/>
</dbReference>
<organism evidence="2 3">
    <name type="scientific">Roseibium album</name>
    <dbReference type="NCBI Taxonomy" id="311410"/>
    <lineage>
        <taxon>Bacteria</taxon>
        <taxon>Pseudomonadati</taxon>
        <taxon>Pseudomonadota</taxon>
        <taxon>Alphaproteobacteria</taxon>
        <taxon>Hyphomicrobiales</taxon>
        <taxon>Stappiaceae</taxon>
        <taxon>Roseibium</taxon>
    </lineage>
</organism>
<keyword evidence="2" id="KW-0808">Transferase</keyword>
<gene>
    <name evidence="2" type="ORF">LA5096_00416</name>
</gene>
<sequence length="264" mass="28787">MAGFFGTAQQMALQAVAEDAHEWTMSTPGACDPGRFLGTDNPDAFGWDTIIEIVKRDGAFGFRLIQAADTAEISRKLQENECRIDFWDVYVANRKDATVATLEVISLGLPKGYSYRPEPHQAANQKMLEVQAFMAENGIAPFSGTKLAGLDGPAVTITIEDESNSLAAVAHAYFPHNKYSRYNRWAWGGLVAVSPSHRGMGLGKIVNAKMVSECFSRFDADFIYELVAASNIPSRKMIEASGLALDPMAKCGIAMSSGEERFTK</sequence>
<dbReference type="GO" id="GO:0016747">
    <property type="term" value="F:acyltransferase activity, transferring groups other than amino-acyl groups"/>
    <property type="evidence" value="ECO:0007669"/>
    <property type="project" value="InterPro"/>
</dbReference>
<evidence type="ECO:0000259" key="1">
    <source>
        <dbReference type="PROSITE" id="PS51186"/>
    </source>
</evidence>
<dbReference type="Gene3D" id="3.40.630.30">
    <property type="match status" value="1"/>
</dbReference>
<feature type="domain" description="N-acetyltransferase" evidence="1">
    <location>
        <begin position="113"/>
        <end position="264"/>
    </location>
</feature>
<proteinExistence type="predicted"/>
<reference evidence="3" key="1">
    <citation type="submission" date="2015-07" db="EMBL/GenBank/DDBJ databases">
        <authorList>
            <person name="Rodrigo-Torres Lidia"/>
            <person name="Arahal R.David."/>
        </authorList>
    </citation>
    <scope>NUCLEOTIDE SEQUENCE [LARGE SCALE GENOMIC DNA]</scope>
    <source>
        <strain evidence="3">CECT 5096</strain>
    </source>
</reference>
<dbReference type="AlphaFoldDB" id="A0A0M6ZAL6"/>
<dbReference type="Pfam" id="PF00583">
    <property type="entry name" value="Acetyltransf_1"/>
    <property type="match status" value="1"/>
</dbReference>
<dbReference type="InterPro" id="IPR000182">
    <property type="entry name" value="GNAT_dom"/>
</dbReference>
<dbReference type="PROSITE" id="PS51186">
    <property type="entry name" value="GNAT"/>
    <property type="match status" value="1"/>
</dbReference>
<evidence type="ECO:0000313" key="3">
    <source>
        <dbReference type="Proteomes" id="UP000049983"/>
    </source>
</evidence>
<dbReference type="GeneID" id="97667877"/>
<keyword evidence="3" id="KW-1185">Reference proteome</keyword>
<dbReference type="SUPFAM" id="SSF55729">
    <property type="entry name" value="Acyl-CoA N-acyltransferases (Nat)"/>
    <property type="match status" value="1"/>
</dbReference>
<evidence type="ECO:0000313" key="2">
    <source>
        <dbReference type="EMBL" id="CTQ64522.1"/>
    </source>
</evidence>
<protein>
    <submittedName>
        <fullName evidence="2">Acetyltransferase (GNAT) family protein</fullName>
    </submittedName>
</protein>
<dbReference type="Proteomes" id="UP000049983">
    <property type="component" value="Unassembled WGS sequence"/>
</dbReference>
<accession>A0A0M6ZAL6</accession>
<dbReference type="OrthoDB" id="8100468at2"/>
<dbReference type="EMBL" id="CXWC01000001">
    <property type="protein sequence ID" value="CTQ64522.1"/>
    <property type="molecule type" value="Genomic_DNA"/>
</dbReference>
<name>A0A0M6ZAL6_9HYPH</name>
<dbReference type="InterPro" id="IPR016181">
    <property type="entry name" value="Acyl_CoA_acyltransferase"/>
</dbReference>